<dbReference type="GO" id="GO:0051537">
    <property type="term" value="F:2 iron, 2 sulfur cluster binding"/>
    <property type="evidence" value="ECO:0007669"/>
    <property type="project" value="UniProtKB-KW"/>
</dbReference>
<dbReference type="SMART" id="SM01008">
    <property type="entry name" value="Ald_Xan_dh_C"/>
    <property type="match status" value="1"/>
</dbReference>
<evidence type="ECO:0000256" key="4">
    <source>
        <dbReference type="ARBA" id="ARBA00013123"/>
    </source>
</evidence>
<feature type="binding site" evidence="19">
    <location>
        <position position="839"/>
    </location>
    <ligand>
        <name>substrate</name>
    </ligand>
</feature>
<feature type="binding site" evidence="20">
    <location>
        <position position="1069"/>
    </location>
    <ligand>
        <name>Mo-molybdopterin</name>
        <dbReference type="ChEBI" id="CHEBI:71302"/>
    </ligand>
    <ligandPart>
        <name>Mo</name>
        <dbReference type="ChEBI" id="CHEBI:28685"/>
    </ligandPart>
</feature>
<comment type="catalytic activity">
    <reaction evidence="17">
        <text>hypoxanthine + NAD(+) + H2O = xanthine + NADH + H(+)</text>
        <dbReference type="Rhea" id="RHEA:24670"/>
        <dbReference type="ChEBI" id="CHEBI:15377"/>
        <dbReference type="ChEBI" id="CHEBI:15378"/>
        <dbReference type="ChEBI" id="CHEBI:17368"/>
        <dbReference type="ChEBI" id="CHEBI:17712"/>
        <dbReference type="ChEBI" id="CHEBI:57540"/>
        <dbReference type="ChEBI" id="CHEBI:57945"/>
        <dbReference type="EC" id="1.17.1.4"/>
    </reaction>
</comment>
<evidence type="ECO:0000256" key="1">
    <source>
        <dbReference type="ARBA" id="ARBA00001974"/>
    </source>
</evidence>
<feature type="binding site" evidence="20">
    <location>
        <position position="50"/>
    </location>
    <ligand>
        <name>[2Fe-2S] cluster</name>
        <dbReference type="ChEBI" id="CHEBI:190135"/>
        <label>1</label>
    </ligand>
</feature>
<evidence type="ECO:0000256" key="21">
    <source>
        <dbReference type="SAM" id="MobiDB-lite"/>
    </source>
</evidence>
<evidence type="ECO:0000256" key="13">
    <source>
        <dbReference type="ARBA" id="ARBA00023027"/>
    </source>
</evidence>
<evidence type="ECO:0000256" key="17">
    <source>
        <dbReference type="ARBA" id="ARBA00049517"/>
    </source>
</evidence>
<feature type="binding site" evidence="20">
    <location>
        <position position="835"/>
    </location>
    <ligand>
        <name>Mo-molybdopterin</name>
        <dbReference type="ChEBI" id="CHEBI:71302"/>
    </ligand>
    <ligandPart>
        <name>Mo</name>
        <dbReference type="ChEBI" id="CHEBI:28685"/>
    </ligandPart>
</feature>
<feature type="binding site" evidence="20">
    <location>
        <position position="55"/>
    </location>
    <ligand>
        <name>[2Fe-2S] cluster</name>
        <dbReference type="ChEBI" id="CHEBI:190135"/>
        <label>1</label>
    </ligand>
</feature>
<comment type="similarity">
    <text evidence="3">Belongs to the xanthine dehydrogenase family.</text>
</comment>
<dbReference type="InterPro" id="IPR037165">
    <property type="entry name" value="AldOxase/xan_DH_Mopterin-bd_sf"/>
</dbReference>
<comment type="catalytic activity">
    <reaction evidence="16">
        <text>xanthine + NAD(+) + H2O = urate + NADH + H(+)</text>
        <dbReference type="Rhea" id="RHEA:16669"/>
        <dbReference type="ChEBI" id="CHEBI:15377"/>
        <dbReference type="ChEBI" id="CHEBI:15378"/>
        <dbReference type="ChEBI" id="CHEBI:17712"/>
        <dbReference type="ChEBI" id="CHEBI:17775"/>
        <dbReference type="ChEBI" id="CHEBI:57540"/>
        <dbReference type="ChEBI" id="CHEBI:57945"/>
        <dbReference type="EC" id="1.17.1.4"/>
    </reaction>
</comment>
<feature type="domain" description="FAD-binding PCMH-type" evidence="23">
    <location>
        <begin position="263"/>
        <end position="452"/>
    </location>
</feature>
<dbReference type="GO" id="GO:0005777">
    <property type="term" value="C:peroxisome"/>
    <property type="evidence" value="ECO:0007669"/>
    <property type="project" value="UniProtKB-SubCell"/>
</dbReference>
<evidence type="ECO:0000256" key="11">
    <source>
        <dbReference type="ARBA" id="ARBA00023004"/>
    </source>
</evidence>
<dbReference type="SUPFAM" id="SSF55447">
    <property type="entry name" value="CO dehydrogenase flavoprotein C-terminal domain-like"/>
    <property type="match status" value="1"/>
</dbReference>
<dbReference type="InterPro" id="IPR001041">
    <property type="entry name" value="2Fe-2S_ferredoxin-type"/>
</dbReference>
<evidence type="ECO:0000256" key="18">
    <source>
        <dbReference type="PIRSR" id="PIRSR000127-1"/>
    </source>
</evidence>
<dbReference type="GO" id="GO:0004854">
    <property type="term" value="F:xanthine dehydrogenase activity"/>
    <property type="evidence" value="ECO:0007669"/>
    <property type="project" value="UniProtKB-EC"/>
</dbReference>
<comment type="cofactor">
    <cofactor evidence="20">
        <name>[2Fe-2S] cluster</name>
        <dbReference type="ChEBI" id="CHEBI:190135"/>
    </cofactor>
    <text evidence="20">Binds 2 [2Fe-2S] clusters.</text>
</comment>
<dbReference type="InterPro" id="IPR036010">
    <property type="entry name" value="2Fe-2S_ferredoxin-like_sf"/>
</dbReference>
<dbReference type="Gene3D" id="3.30.465.10">
    <property type="match status" value="1"/>
</dbReference>
<dbReference type="Gene3D" id="1.10.150.120">
    <property type="entry name" value="[2Fe-2S]-binding domain"/>
    <property type="match status" value="1"/>
</dbReference>
<feature type="binding site" evidence="20">
    <location>
        <position position="155"/>
    </location>
    <ligand>
        <name>[2Fe-2S] cluster</name>
        <dbReference type="ChEBI" id="CHEBI:190135"/>
        <label>2</label>
    </ligand>
</feature>
<dbReference type="FunFam" id="3.30.365.10:FF:000002">
    <property type="entry name" value="Xanthine dehydrogenase oxidase"/>
    <property type="match status" value="1"/>
</dbReference>
<keyword evidence="6" id="KW-0285">Flavoprotein</keyword>
<dbReference type="FunFam" id="3.30.43.10:FF:000001">
    <property type="entry name" value="Xanthine dehydrogenase/oxidase"/>
    <property type="match status" value="1"/>
</dbReference>
<gene>
    <name evidence="24" type="primary">xdh</name>
</gene>
<dbReference type="EMBL" id="KX539412">
    <property type="protein sequence ID" value="AOE43256.1"/>
    <property type="molecule type" value="Genomic_DNA"/>
</dbReference>
<keyword evidence="7 20" id="KW-0001">2Fe-2S</keyword>
<evidence type="ECO:0000256" key="9">
    <source>
        <dbReference type="ARBA" id="ARBA00022827"/>
    </source>
</evidence>
<evidence type="ECO:0000256" key="3">
    <source>
        <dbReference type="ARBA" id="ARBA00006849"/>
    </source>
</evidence>
<dbReference type="PROSITE" id="PS51085">
    <property type="entry name" value="2FE2S_FER_2"/>
    <property type="match status" value="1"/>
</dbReference>
<feature type="binding site" evidence="20">
    <location>
        <position position="949"/>
    </location>
    <ligand>
        <name>Mo-molybdopterin</name>
        <dbReference type="ChEBI" id="CHEBI:71302"/>
    </ligand>
    <ligandPart>
        <name>Mo</name>
        <dbReference type="ChEBI" id="CHEBI:28685"/>
    </ligandPart>
</feature>
<dbReference type="GO" id="GO:0071949">
    <property type="term" value="F:FAD binding"/>
    <property type="evidence" value="ECO:0007669"/>
    <property type="project" value="InterPro"/>
</dbReference>
<sequence length="1320" mass="142895">MMEFPKDEHSNHLVFFLNGEKVTLTTPNPEMTLLTYLRSSAGLTGTKLGCGEGGCGACTVMLSSYIAAEERIVHRAVNACLFPLCAVADCAVTTIEGLGNVNDGLHPVQQRLSDQNGSQCGFCTPGIIMALYAYLRAHPSATAHDIEESFDGNLCRCTGYRPILDAARSVRHINTTSNFLQFANEDIAHSLPPIANVESCKDNEAPKEGICPSTGKPCDCKSQSAHIPSKPLDLTMEPIFPPFLIAQAKAAALANSHRPSLKFVGERATWHTPSTLSQLLALKKTHTNAKIVVGNTEIGIETKFRNVVYPVLVCPTRVPELQLFSQTETGIEIGAALTLTELKSKLQTLCATTDPARCHTFHAILSQLKWFAGNQIRNAACLAGNLITASPISDVNPVLLAADAVLTMAAHDAAGNMTTRAVPLATFFKSYRTVDIRPDEILLKIFVPFTRPLEFVYAYKQSRRRDDDIAIVSCCFRVHFAPQDAASGDFRVLDSTLAYGGMAVKAVTAPLTQDLLKNAVWSRALLDRAYQTLEQDLPLAQGAPGGMIEYRRSLTTSFFFKYFLRVTHALHTLSKHAPLALDARELTAIEKYSRPLSSGEQTYQTQPHQHPVTQAVKHQAADKQVSGEAIYTDDIKQTSYYAAMVMSTKAHANILSVDPAKALAMPGVKGFYAAKDVAGENQCGPVFHDEELFASRTVLCQGYPIGVVVAETHQQALEASKAVAIQYEELPAVLTIDDAIAKNSFLPMTHEIKDGDAVHGLATAAHTLSGEMRVGGQEHFYLETNAALIIPGEGKEFTVYSSTQNPTKTQMILASVLGVPANQVVVKLKRMGGGFGGKETRSIFSTCIAAVAAQKLRHPVRIMLDRDTDMATTGFRHPFLGRYKVGFDASGRVSAAHIELFADAGYSFDLSGGVLDRAIFHSENAYKIDNIHVIGRLCKTNLPTNTAFRGFGGPQGMIICENWIERIANYLNLPVEKVRNNRYKKRGIAIIPTKFGMSFTIKTLNQAGALVHVYTDGTVLVTHGGTEMGQGLHTKIIQIAARELGVSVDQVHVSETSTDKVANTAPTAASVSSDMNGMAVLDACQQINARLAPLREKHPAAGLKQLAGLAFAERINLSANGFYATPNVGYIFKEGGVGEGTPFNYFNYGCACSEVEIDTLTGDHTVLRSDVVMDVGDSLNPTIDIGQVEGAFVQGMGYTTLEELVTFPNGFLFTRGPSTYKIPGFNDVPIVFNVSLLSNAPNPKAIHSSKGVGEPPLFLGSSVYFAIRDAITHARAQGEESSTAWFDLASPATCERIRNACVDRFTKQFPAPITNSSSKQ</sequence>
<accession>A0A1L2FUV8</accession>
<evidence type="ECO:0000259" key="23">
    <source>
        <dbReference type="PROSITE" id="PS51387"/>
    </source>
</evidence>
<keyword evidence="13" id="KW-0520">NAD</keyword>
<dbReference type="InterPro" id="IPR002888">
    <property type="entry name" value="2Fe-2S-bd"/>
</dbReference>
<feature type="binding site" evidence="20">
    <location>
        <position position="80"/>
    </location>
    <ligand>
        <name>[2Fe-2S] cluster</name>
        <dbReference type="ChEBI" id="CHEBI:190135"/>
        <label>1</label>
    </ligand>
</feature>
<keyword evidence="12 20" id="KW-0411">Iron-sulfur</keyword>
<dbReference type="Gene3D" id="3.90.1170.50">
    <property type="entry name" value="Aldehyde oxidase/xanthine dehydrogenase, a/b hammerhead"/>
    <property type="match status" value="1"/>
</dbReference>
<dbReference type="FunFam" id="3.30.365.10:FF:000004">
    <property type="entry name" value="Xanthine dehydrogenase oxidase"/>
    <property type="match status" value="1"/>
</dbReference>
<dbReference type="SUPFAM" id="SSF54292">
    <property type="entry name" value="2Fe-2S ferredoxin-like"/>
    <property type="match status" value="1"/>
</dbReference>
<dbReference type="Pfam" id="PF01315">
    <property type="entry name" value="Ald_Xan_dh_C"/>
    <property type="match status" value="1"/>
</dbReference>
<evidence type="ECO:0000256" key="6">
    <source>
        <dbReference type="ARBA" id="ARBA00022630"/>
    </source>
</evidence>
<dbReference type="Pfam" id="PF03450">
    <property type="entry name" value="CO_deh_flav_C"/>
    <property type="match status" value="1"/>
</dbReference>
<comment type="cofactor">
    <cofactor evidence="15">
        <name>[2Fe-2S] cluster</name>
        <dbReference type="ChEBI" id="CHEBI:190135"/>
    </cofactor>
</comment>
<organism evidence="24">
    <name type="scientific">Rostrostelium ellipticum</name>
    <dbReference type="NCBI Taxonomy" id="361140"/>
    <lineage>
        <taxon>Eukaryota</taxon>
        <taxon>Amoebozoa</taxon>
        <taxon>Evosea</taxon>
        <taxon>Eumycetozoa</taxon>
        <taxon>Dictyostelia</taxon>
        <taxon>Acytosteliales</taxon>
        <taxon>Acytosteliaceae</taxon>
        <taxon>Rostrostelium</taxon>
    </lineage>
</organism>
<feature type="binding site" evidence="19">
    <location>
        <position position="951"/>
    </location>
    <ligand>
        <name>substrate</name>
    </ligand>
</feature>
<dbReference type="Pfam" id="PF20256">
    <property type="entry name" value="MoCoBD_2"/>
    <property type="match status" value="1"/>
</dbReference>
<dbReference type="Pfam" id="PF00111">
    <property type="entry name" value="Fer2"/>
    <property type="match status" value="1"/>
</dbReference>
<dbReference type="InterPro" id="IPR036856">
    <property type="entry name" value="Ald_Oxase/Xan_DH_a/b_sf"/>
</dbReference>
<evidence type="ECO:0000256" key="10">
    <source>
        <dbReference type="ARBA" id="ARBA00023002"/>
    </source>
</evidence>
<evidence type="ECO:0000256" key="12">
    <source>
        <dbReference type="ARBA" id="ARBA00023014"/>
    </source>
</evidence>
<feature type="binding site" evidence="19">
    <location>
        <position position="460"/>
    </location>
    <ligand>
        <name>FAD</name>
        <dbReference type="ChEBI" id="CHEBI:57692"/>
    </ligand>
</feature>
<keyword evidence="9 19" id="KW-0274">FAD</keyword>
<dbReference type="SUPFAM" id="SSF56003">
    <property type="entry name" value="Molybdenum cofactor-binding domain"/>
    <property type="match status" value="1"/>
</dbReference>
<dbReference type="PROSITE" id="PS00197">
    <property type="entry name" value="2FE2S_FER_1"/>
    <property type="match status" value="1"/>
</dbReference>
<keyword evidence="10" id="KW-0560">Oxidoreductase</keyword>
<reference evidence="24" key="1">
    <citation type="submission" date="2016-06" db="EMBL/GenBank/DDBJ databases">
        <title>A core phylogeny of Dictyostelia derived from 50 functionally divergent proteins retrieved from five existing and six newly sequenced genomes.</title>
        <authorList>
            <person name="Singh R."/>
            <person name="Schilde C."/>
            <person name="Gezzard T."/>
            <person name="Schaap P."/>
        </authorList>
    </citation>
    <scope>NUCLEOTIDE SEQUENCE</scope>
    <source>
        <strain evidence="24">AE2</strain>
    </source>
</reference>
<dbReference type="PANTHER" id="PTHR45444:SF3">
    <property type="entry name" value="XANTHINE DEHYDROGENASE"/>
    <property type="match status" value="1"/>
</dbReference>
<dbReference type="Gene3D" id="3.30.390.50">
    <property type="entry name" value="CO dehydrogenase flavoprotein, C-terminal domain"/>
    <property type="match status" value="1"/>
</dbReference>
<keyword evidence="8 20" id="KW-0479">Metal-binding</keyword>
<dbReference type="InterPro" id="IPR002346">
    <property type="entry name" value="Mopterin_DH_FAD-bd"/>
</dbReference>
<dbReference type="FunFam" id="3.30.365.10:FF:000003">
    <property type="entry name" value="Aldehyde oxidase 1"/>
    <property type="match status" value="1"/>
</dbReference>
<feature type="binding site" evidence="19">
    <location>
        <position position="394"/>
    </location>
    <ligand>
        <name>FAD</name>
        <dbReference type="ChEBI" id="CHEBI:57692"/>
    </ligand>
</feature>
<dbReference type="InterPro" id="IPR016167">
    <property type="entry name" value="FAD-bd_PCMH_sub1"/>
</dbReference>
<dbReference type="InterPro" id="IPR016208">
    <property type="entry name" value="Ald_Oxase/xanthine_DH-like"/>
</dbReference>
<feature type="binding site" evidence="20">
    <location>
        <position position="804"/>
    </location>
    <ligand>
        <name>Mo-molybdopterin</name>
        <dbReference type="ChEBI" id="CHEBI:71302"/>
    </ligand>
    <ligandPart>
        <name>Mo</name>
        <dbReference type="ChEBI" id="CHEBI:28685"/>
    </ligandPart>
</feature>
<feature type="binding site" evidence="19">
    <location>
        <position position="917"/>
    </location>
    <ligand>
        <name>substrate</name>
    </ligand>
</feature>
<dbReference type="InterPro" id="IPR005107">
    <property type="entry name" value="CO_DH_flav_C"/>
</dbReference>
<evidence type="ECO:0000256" key="19">
    <source>
        <dbReference type="PIRSR" id="PIRSR000127-2"/>
    </source>
</evidence>
<dbReference type="GO" id="GO:0006145">
    <property type="term" value="P:purine nucleobase catabolic process"/>
    <property type="evidence" value="ECO:0007669"/>
    <property type="project" value="UniProtKB-ARBA"/>
</dbReference>
<feature type="binding site" evidence="19">
    <location>
        <position position="442"/>
    </location>
    <ligand>
        <name>FAD</name>
        <dbReference type="ChEBI" id="CHEBI:57692"/>
    </ligand>
</feature>
<dbReference type="SUPFAM" id="SSF47741">
    <property type="entry name" value="CO dehydrogenase ISP C-domain like"/>
    <property type="match status" value="1"/>
</dbReference>
<dbReference type="FunFam" id="3.10.20.30:FF:000015">
    <property type="entry name" value="Aldehyde oxidase 1"/>
    <property type="match status" value="1"/>
</dbReference>
<comment type="cofactor">
    <cofactor evidence="20">
        <name>Mo-molybdopterin</name>
        <dbReference type="ChEBI" id="CHEBI:71302"/>
    </cofactor>
    <text evidence="20">Binds 1 Mo-molybdopterin (Mo-MPT) cofactor per subunit.</text>
</comment>
<evidence type="ECO:0000256" key="5">
    <source>
        <dbReference type="ARBA" id="ARBA00022505"/>
    </source>
</evidence>
<dbReference type="InterPro" id="IPR036318">
    <property type="entry name" value="FAD-bd_PCMH-like_sf"/>
</dbReference>
<comment type="subcellular location">
    <subcellularLocation>
        <location evidence="2">Peroxisome</location>
    </subcellularLocation>
</comment>
<feature type="binding site" evidence="20">
    <location>
        <position position="123"/>
    </location>
    <ligand>
        <name>[2Fe-2S] cluster</name>
        <dbReference type="ChEBI" id="CHEBI:190135"/>
        <label>2</label>
    </ligand>
</feature>
<feature type="region of interest" description="Disordered" evidence="21">
    <location>
        <begin position="597"/>
        <end position="618"/>
    </location>
</feature>
<feature type="compositionally biased region" description="Polar residues" evidence="21">
    <location>
        <begin position="597"/>
        <end position="612"/>
    </location>
</feature>
<feature type="binding site" evidence="20">
    <location>
        <position position="58"/>
    </location>
    <ligand>
        <name>[2Fe-2S] cluster</name>
        <dbReference type="ChEBI" id="CHEBI:190135"/>
        <label>1</label>
    </ligand>
</feature>
<dbReference type="InterPro" id="IPR016169">
    <property type="entry name" value="FAD-bd_PCMH_sub2"/>
</dbReference>
<evidence type="ECO:0000256" key="20">
    <source>
        <dbReference type="PIRSR" id="PIRSR000127-3"/>
    </source>
</evidence>
<dbReference type="InterPro" id="IPR000674">
    <property type="entry name" value="Ald_Oxase/Xan_DH_a/b"/>
</dbReference>
<feature type="binding site" evidence="19">
    <location>
        <begin position="291"/>
        <end position="298"/>
    </location>
    <ligand>
        <name>FAD</name>
        <dbReference type="ChEBI" id="CHEBI:57692"/>
    </ligand>
</feature>
<keyword evidence="14" id="KW-0576">Peroxisome</keyword>
<dbReference type="EC" id="1.17.1.4" evidence="4"/>
<evidence type="ECO:0000256" key="7">
    <source>
        <dbReference type="ARBA" id="ARBA00022714"/>
    </source>
</evidence>
<dbReference type="InterPro" id="IPR036884">
    <property type="entry name" value="2Fe-2S-bd_dom_sf"/>
</dbReference>
<dbReference type="SUPFAM" id="SSF56176">
    <property type="entry name" value="FAD-binding/transporter-associated domain-like"/>
    <property type="match status" value="1"/>
</dbReference>
<feature type="binding site" evidence="19">
    <location>
        <position position="371"/>
    </location>
    <ligand>
        <name>FAD</name>
        <dbReference type="ChEBI" id="CHEBI:57692"/>
    </ligand>
</feature>
<evidence type="ECO:0000259" key="22">
    <source>
        <dbReference type="PROSITE" id="PS51085"/>
    </source>
</evidence>
<dbReference type="FunFam" id="3.30.465.10:FF:000004">
    <property type="entry name" value="Xanthine dehydrogenase/oxidase"/>
    <property type="match status" value="1"/>
</dbReference>
<dbReference type="Pfam" id="PF00941">
    <property type="entry name" value="FAD_binding_5"/>
    <property type="match status" value="1"/>
</dbReference>
<feature type="active site" description="Proton acceptor" evidence="18">
    <location>
        <position position="1254"/>
    </location>
</feature>
<dbReference type="Gene3D" id="3.30.365.10">
    <property type="entry name" value="Aldehyde oxidase/xanthine dehydrogenase, molybdopterin binding domain"/>
    <property type="match status" value="4"/>
</dbReference>
<dbReference type="InterPro" id="IPR016166">
    <property type="entry name" value="FAD-bd_PCMH"/>
</dbReference>
<evidence type="ECO:0000256" key="14">
    <source>
        <dbReference type="ARBA" id="ARBA00023140"/>
    </source>
</evidence>
<evidence type="ECO:0000256" key="8">
    <source>
        <dbReference type="ARBA" id="ARBA00022723"/>
    </source>
</evidence>
<feature type="binding site" evidence="20">
    <location>
        <position position="120"/>
    </location>
    <ligand>
        <name>[2Fe-2S] cluster</name>
        <dbReference type="ChEBI" id="CHEBI:190135"/>
        <label>2</label>
    </ligand>
</feature>
<dbReference type="InterPro" id="IPR046867">
    <property type="entry name" value="AldOxase/xan_DH_MoCoBD2"/>
</dbReference>
<dbReference type="Gene3D" id="3.30.43.10">
    <property type="entry name" value="Uridine Diphospho-n-acetylenolpyruvylglucosamine Reductase, domain 2"/>
    <property type="match status" value="1"/>
</dbReference>
<keyword evidence="11 20" id="KW-0408">Iron</keyword>
<dbReference type="SUPFAM" id="SSF54665">
    <property type="entry name" value="CO dehydrogenase molybdoprotein N-domain-like"/>
    <property type="match status" value="1"/>
</dbReference>
<dbReference type="FunFam" id="3.90.1170.50:FF:000001">
    <property type="entry name" value="Aldehyde oxidase 1"/>
    <property type="match status" value="1"/>
</dbReference>
<feature type="binding site" evidence="19">
    <location>
        <position position="1000"/>
    </location>
    <ligand>
        <name>substrate</name>
    </ligand>
</feature>
<dbReference type="PIRSF" id="PIRSF000127">
    <property type="entry name" value="Xanthine_DH"/>
    <property type="match status" value="1"/>
</dbReference>
<dbReference type="PANTHER" id="PTHR45444">
    <property type="entry name" value="XANTHINE DEHYDROGENASE"/>
    <property type="match status" value="1"/>
</dbReference>
<dbReference type="InterPro" id="IPR012675">
    <property type="entry name" value="Beta-grasp_dom_sf"/>
</dbReference>
<comment type="cofactor">
    <cofactor evidence="1 19">
        <name>FAD</name>
        <dbReference type="ChEBI" id="CHEBI:57692"/>
    </cofactor>
</comment>
<evidence type="ECO:0000256" key="15">
    <source>
        <dbReference type="ARBA" id="ARBA00034078"/>
    </source>
</evidence>
<dbReference type="SMART" id="SM01092">
    <property type="entry name" value="CO_deh_flav_C"/>
    <property type="match status" value="1"/>
</dbReference>
<evidence type="ECO:0000256" key="16">
    <source>
        <dbReference type="ARBA" id="ARBA00049017"/>
    </source>
</evidence>
<dbReference type="GO" id="GO:0005506">
    <property type="term" value="F:iron ion binding"/>
    <property type="evidence" value="ECO:0007669"/>
    <property type="project" value="InterPro"/>
</dbReference>
<keyword evidence="5 20" id="KW-0500">Molybdenum</keyword>
<feature type="domain" description="2Fe-2S ferredoxin-type" evidence="22">
    <location>
        <begin position="11"/>
        <end position="98"/>
    </location>
</feature>
<dbReference type="Gene3D" id="3.10.20.30">
    <property type="match status" value="1"/>
</dbReference>
<feature type="binding site" evidence="20">
    <location>
        <position position="157"/>
    </location>
    <ligand>
        <name>[2Fe-2S] cluster</name>
        <dbReference type="ChEBI" id="CHEBI:190135"/>
        <label>2</label>
    </ligand>
</feature>
<dbReference type="NCBIfam" id="TIGR02963">
    <property type="entry name" value="xanthine_xdhA"/>
    <property type="match status" value="1"/>
</dbReference>
<proteinExistence type="inferred from homology"/>
<dbReference type="InterPro" id="IPR036683">
    <property type="entry name" value="CO_DH_flav_C_dom_sf"/>
</dbReference>
<protein>
    <recommendedName>
        <fullName evidence="4">xanthine dehydrogenase</fullName>
        <ecNumber evidence="4">1.17.1.4</ecNumber>
    </recommendedName>
</protein>
<dbReference type="Pfam" id="PF01799">
    <property type="entry name" value="Fer2_2"/>
    <property type="match status" value="1"/>
</dbReference>
<dbReference type="PROSITE" id="PS51387">
    <property type="entry name" value="FAD_PCMH"/>
    <property type="match status" value="1"/>
</dbReference>
<name>A0A1L2FUV8_9MYCE</name>
<evidence type="ECO:0000313" key="24">
    <source>
        <dbReference type="EMBL" id="AOE43256.1"/>
    </source>
</evidence>
<evidence type="ECO:0000256" key="2">
    <source>
        <dbReference type="ARBA" id="ARBA00004275"/>
    </source>
</evidence>
<dbReference type="InterPro" id="IPR006058">
    <property type="entry name" value="2Fe2S_fd_BS"/>
</dbReference>
<dbReference type="InterPro" id="IPR014307">
    <property type="entry name" value="Xanthine_DH_ssu"/>
</dbReference>